<reference evidence="1 2" key="1">
    <citation type="submission" date="2024-11" db="EMBL/GenBank/DDBJ databases">
        <title>Adaptive evolution of stress response genes in parasites aligns with host niche diversity.</title>
        <authorList>
            <person name="Hahn C."/>
            <person name="Resl P."/>
        </authorList>
    </citation>
    <scope>NUCLEOTIDE SEQUENCE [LARGE SCALE GENOMIC DNA]</scope>
    <source>
        <strain evidence="1">EGGRZ-B1_66</strain>
        <tissue evidence="1">Body</tissue>
    </source>
</reference>
<protein>
    <submittedName>
        <fullName evidence="1">Uncharacterized protein</fullName>
    </submittedName>
</protein>
<accession>A0ABD2PSM3</accession>
<dbReference type="Proteomes" id="UP001626550">
    <property type="component" value="Unassembled WGS sequence"/>
</dbReference>
<organism evidence="1 2">
    <name type="scientific">Cichlidogyrus casuarinus</name>
    <dbReference type="NCBI Taxonomy" id="1844966"/>
    <lineage>
        <taxon>Eukaryota</taxon>
        <taxon>Metazoa</taxon>
        <taxon>Spiralia</taxon>
        <taxon>Lophotrochozoa</taxon>
        <taxon>Platyhelminthes</taxon>
        <taxon>Monogenea</taxon>
        <taxon>Monopisthocotylea</taxon>
        <taxon>Dactylogyridea</taxon>
        <taxon>Ancyrocephalidae</taxon>
        <taxon>Cichlidogyrus</taxon>
    </lineage>
</organism>
<evidence type="ECO:0000313" key="1">
    <source>
        <dbReference type="EMBL" id="KAL3310195.1"/>
    </source>
</evidence>
<proteinExistence type="predicted"/>
<comment type="caution">
    <text evidence="1">The sequence shown here is derived from an EMBL/GenBank/DDBJ whole genome shotgun (WGS) entry which is preliminary data.</text>
</comment>
<keyword evidence="2" id="KW-1185">Reference proteome</keyword>
<evidence type="ECO:0000313" key="2">
    <source>
        <dbReference type="Proteomes" id="UP001626550"/>
    </source>
</evidence>
<sequence>MGTCWLDNTIKGKKASYWVIERGIFACPALINSAFRGRLAYVVSPGLRHSLSLTRTAPQKNADYNSSPHPNKRINGPLVVGAMLPKKAAPHFNDKWKIGCLCLSRPPVP</sequence>
<name>A0ABD2PSM3_9PLAT</name>
<gene>
    <name evidence="1" type="ORF">Ciccas_011243</name>
</gene>
<dbReference type="AlphaFoldDB" id="A0ABD2PSM3"/>
<dbReference type="EMBL" id="JBJKFK010003162">
    <property type="protein sequence ID" value="KAL3310195.1"/>
    <property type="molecule type" value="Genomic_DNA"/>
</dbReference>